<keyword evidence="19" id="KW-1185">Reference proteome</keyword>
<keyword evidence="9" id="KW-0227">DNA damage</keyword>
<dbReference type="InterPro" id="IPR051833">
    <property type="entry name" value="TC-DDR_regulator"/>
</dbReference>
<evidence type="ECO:0000256" key="12">
    <source>
        <dbReference type="ARBA" id="ARBA00022895"/>
    </source>
</evidence>
<evidence type="ECO:0000259" key="17">
    <source>
        <dbReference type="PROSITE" id="PS51140"/>
    </source>
</evidence>
<feature type="region of interest" description="Disordered" evidence="16">
    <location>
        <begin position="319"/>
        <end position="378"/>
    </location>
</feature>
<evidence type="ECO:0000256" key="2">
    <source>
        <dbReference type="ARBA" id="ARBA00004496"/>
    </source>
</evidence>
<evidence type="ECO:0000256" key="1">
    <source>
        <dbReference type="ARBA" id="ARBA00004123"/>
    </source>
</evidence>
<feature type="domain" description="CUE" evidence="17">
    <location>
        <begin position="17"/>
        <end position="60"/>
    </location>
</feature>
<evidence type="ECO:0000256" key="8">
    <source>
        <dbReference type="ARBA" id="ARBA00022553"/>
    </source>
</evidence>
<evidence type="ECO:0000256" key="14">
    <source>
        <dbReference type="ARBA" id="ARBA00023204"/>
    </source>
</evidence>
<keyword evidence="12" id="KW-0779">Telomere</keyword>
<keyword evidence="15" id="KW-0539">Nucleus</keyword>
<dbReference type="GO" id="GO:0005737">
    <property type="term" value="C:cytoplasm"/>
    <property type="evidence" value="ECO:0007669"/>
    <property type="project" value="UniProtKB-SubCell"/>
</dbReference>
<proteinExistence type="inferred from homology"/>
<feature type="compositionally biased region" description="Polar residues" evidence="16">
    <location>
        <begin position="418"/>
        <end position="430"/>
    </location>
</feature>
<evidence type="ECO:0000313" key="18">
    <source>
        <dbReference type="EMBL" id="CEP12084.1"/>
    </source>
</evidence>
<dbReference type="STRING" id="35722.A0A0B7NAN0"/>
<feature type="region of interest" description="Disordered" evidence="16">
    <location>
        <begin position="508"/>
        <end position="527"/>
    </location>
</feature>
<feature type="region of interest" description="Disordered" evidence="16">
    <location>
        <begin position="418"/>
        <end position="446"/>
    </location>
</feature>
<keyword evidence="7" id="KW-0963">Cytoplasm</keyword>
<name>A0A0B7NAN0_9FUNG</name>
<keyword evidence="11" id="KW-0832">Ubl conjugation</keyword>
<keyword evidence="13" id="KW-0238">DNA-binding</keyword>
<evidence type="ECO:0000256" key="16">
    <source>
        <dbReference type="SAM" id="MobiDB-lite"/>
    </source>
</evidence>
<dbReference type="Pfam" id="PF02845">
    <property type="entry name" value="CUE"/>
    <property type="match status" value="1"/>
</dbReference>
<feature type="compositionally biased region" description="Low complexity" evidence="16">
    <location>
        <begin position="431"/>
        <end position="446"/>
    </location>
</feature>
<dbReference type="InterPro" id="IPR003892">
    <property type="entry name" value="CUE"/>
</dbReference>
<dbReference type="GO" id="GO:0043130">
    <property type="term" value="F:ubiquitin binding"/>
    <property type="evidence" value="ECO:0007669"/>
    <property type="project" value="InterPro"/>
</dbReference>
<feature type="compositionally biased region" description="Low complexity" evidence="16">
    <location>
        <begin position="163"/>
        <end position="184"/>
    </location>
</feature>
<evidence type="ECO:0000256" key="4">
    <source>
        <dbReference type="ARBA" id="ARBA00005491"/>
    </source>
</evidence>
<feature type="region of interest" description="Disordered" evidence="16">
    <location>
        <begin position="63"/>
        <end position="283"/>
    </location>
</feature>
<dbReference type="GO" id="GO:0000781">
    <property type="term" value="C:chromosome, telomeric region"/>
    <property type="evidence" value="ECO:0007669"/>
    <property type="project" value="UniProtKB-SubCell"/>
</dbReference>
<evidence type="ECO:0000313" key="19">
    <source>
        <dbReference type="Proteomes" id="UP000054107"/>
    </source>
</evidence>
<comment type="subcellular location">
    <subcellularLocation>
        <location evidence="3">Chromosome</location>
        <location evidence="3">Telomere</location>
    </subcellularLocation>
    <subcellularLocation>
        <location evidence="2">Cytoplasm</location>
    </subcellularLocation>
    <subcellularLocation>
        <location evidence="1">Nucleus</location>
    </subcellularLocation>
</comment>
<feature type="compositionally biased region" description="Polar residues" evidence="16">
    <location>
        <begin position="508"/>
        <end position="522"/>
    </location>
</feature>
<comment type="similarity">
    <text evidence="4">Belongs to the DEF1 family.</text>
</comment>
<evidence type="ECO:0000256" key="6">
    <source>
        <dbReference type="ARBA" id="ARBA00022454"/>
    </source>
</evidence>
<gene>
    <name evidence="18" type="primary">PARPA_05997.1 scaffold 20352</name>
</gene>
<sequence>MSTTERAQSDLKKLKTKYSSQLSTLKELFTEWTDDDLLFTLQDADGDLELAIDRISEGHANQWGEVKTKKSKKEAAAANKATLETTAPSAAPSAPTYPSYSTNRPSKPLKQRSAAPPPAAAASSSRSKPHAVAWEPSKKSDFDGWSSSRYKLNDGNGWNSVDNSTPKKISSTPSTSTKTSNSNPGGSGAKTWASLLQSKTVPEQEPVQTGSNDTPAPEKELPPLQKVDNAWLAEPSSTSDSLSQWDQPIQDTIKSSSPPSPPPSAPVAAAVSTQHSQVKKSLDDDIPINFNSLSLQEKENVPEVSSTHPSVADLLNSVKQQDEAHVSQKPQPTPQHYQAPQLQQQQNHLHQPVEQQMYQQMYQQQHHQQQQQQQHQYQQFGMHGYSSFNTGYGMYGSGAVSGNSNATDSFFQSSSALFSNQHPQDNDANVNNSKTTTSSSSSAAANGGIPAANDIYHQQPQQYNSMQSFYPYYYMQNQFNAYPSSSYGQPSLNHRYDQSGTASLVNPISSPYGNASSTQQQHPQHDNLARSKQKICLIRHYCCHGHI</sequence>
<reference evidence="18 19" key="1">
    <citation type="submission" date="2014-09" db="EMBL/GenBank/DDBJ databases">
        <authorList>
            <person name="Ellenberger Sabrina"/>
        </authorList>
    </citation>
    <scope>NUCLEOTIDE SEQUENCE [LARGE SCALE GENOMIC DNA]</scope>
    <source>
        <strain evidence="18 19">CBS 412.66</strain>
    </source>
</reference>
<dbReference type="AlphaFoldDB" id="A0A0B7NAN0"/>
<dbReference type="GO" id="GO:0003677">
    <property type="term" value="F:DNA binding"/>
    <property type="evidence" value="ECO:0007669"/>
    <property type="project" value="UniProtKB-KW"/>
</dbReference>
<feature type="compositionally biased region" description="Low complexity" evidence="16">
    <location>
        <begin position="334"/>
        <end position="378"/>
    </location>
</feature>
<dbReference type="PROSITE" id="PS51140">
    <property type="entry name" value="CUE"/>
    <property type="match status" value="1"/>
</dbReference>
<feature type="compositionally biased region" description="Polar residues" evidence="16">
    <location>
        <begin position="235"/>
        <end position="254"/>
    </location>
</feature>
<evidence type="ECO:0000256" key="15">
    <source>
        <dbReference type="ARBA" id="ARBA00023242"/>
    </source>
</evidence>
<keyword evidence="6" id="KW-0158">Chromosome</keyword>
<evidence type="ECO:0000256" key="5">
    <source>
        <dbReference type="ARBA" id="ARBA00020536"/>
    </source>
</evidence>
<dbReference type="Proteomes" id="UP000054107">
    <property type="component" value="Unassembled WGS sequence"/>
</dbReference>
<dbReference type="PANTHER" id="PTHR16308">
    <property type="entry name" value="UBIQUITIN ASSOCIATED PROTEIN 2-LIKE/LINGERER"/>
    <property type="match status" value="1"/>
</dbReference>
<organism evidence="18 19">
    <name type="scientific">Parasitella parasitica</name>
    <dbReference type="NCBI Taxonomy" id="35722"/>
    <lineage>
        <taxon>Eukaryota</taxon>
        <taxon>Fungi</taxon>
        <taxon>Fungi incertae sedis</taxon>
        <taxon>Mucoromycota</taxon>
        <taxon>Mucoromycotina</taxon>
        <taxon>Mucoromycetes</taxon>
        <taxon>Mucorales</taxon>
        <taxon>Mucorineae</taxon>
        <taxon>Mucoraceae</taxon>
        <taxon>Parasitella</taxon>
    </lineage>
</organism>
<evidence type="ECO:0000256" key="10">
    <source>
        <dbReference type="ARBA" id="ARBA00022786"/>
    </source>
</evidence>
<keyword evidence="10" id="KW-0833">Ubl conjugation pathway</keyword>
<keyword evidence="14" id="KW-0234">DNA repair</keyword>
<feature type="compositionally biased region" description="Low complexity" evidence="16">
    <location>
        <begin position="76"/>
        <end position="102"/>
    </location>
</feature>
<keyword evidence="8" id="KW-0597">Phosphoprotein</keyword>
<evidence type="ECO:0000256" key="9">
    <source>
        <dbReference type="ARBA" id="ARBA00022763"/>
    </source>
</evidence>
<dbReference type="PANTHER" id="PTHR16308:SF13">
    <property type="entry name" value="PROTEIN LINGERER"/>
    <property type="match status" value="1"/>
</dbReference>
<dbReference type="GO" id="GO:0005634">
    <property type="term" value="C:nucleus"/>
    <property type="evidence" value="ECO:0007669"/>
    <property type="project" value="UniProtKB-SubCell"/>
</dbReference>
<evidence type="ECO:0000256" key="7">
    <source>
        <dbReference type="ARBA" id="ARBA00022490"/>
    </source>
</evidence>
<dbReference type="OrthoDB" id="5396806at2759"/>
<feature type="compositionally biased region" description="Polar residues" evidence="16">
    <location>
        <begin position="145"/>
        <end position="162"/>
    </location>
</feature>
<evidence type="ECO:0000256" key="3">
    <source>
        <dbReference type="ARBA" id="ARBA00004574"/>
    </source>
</evidence>
<evidence type="ECO:0000256" key="13">
    <source>
        <dbReference type="ARBA" id="ARBA00023125"/>
    </source>
</evidence>
<accession>A0A0B7NAN0</accession>
<feature type="compositionally biased region" description="Polar residues" evidence="16">
    <location>
        <begin position="194"/>
        <end position="214"/>
    </location>
</feature>
<dbReference type="InterPro" id="IPR041803">
    <property type="entry name" value="DEF1_CUE"/>
</dbReference>
<protein>
    <recommendedName>
        <fullName evidence="5">RNA polymerase II degradation factor 1</fullName>
    </recommendedName>
</protein>
<dbReference type="CDD" id="cd14368">
    <property type="entry name" value="CUE_DEF1_like"/>
    <property type="match status" value="1"/>
</dbReference>
<dbReference type="EMBL" id="LN727315">
    <property type="protein sequence ID" value="CEP12084.1"/>
    <property type="molecule type" value="Genomic_DNA"/>
</dbReference>
<dbReference type="GO" id="GO:0006281">
    <property type="term" value="P:DNA repair"/>
    <property type="evidence" value="ECO:0007669"/>
    <property type="project" value="UniProtKB-KW"/>
</dbReference>
<evidence type="ECO:0000256" key="11">
    <source>
        <dbReference type="ARBA" id="ARBA00022843"/>
    </source>
</evidence>